<dbReference type="GO" id="GO:0008984">
    <property type="term" value="F:protein-glutamate methylesterase activity"/>
    <property type="evidence" value="ECO:0007669"/>
    <property type="project" value="UniProtKB-EC"/>
</dbReference>
<dbReference type="Gene3D" id="3.40.50.2300">
    <property type="match status" value="1"/>
</dbReference>
<dbReference type="Pfam" id="PF00990">
    <property type="entry name" value="GGDEF"/>
    <property type="match status" value="1"/>
</dbReference>
<gene>
    <name evidence="5" type="primary">pleD</name>
    <name evidence="5" type="ORF">A19Y_3402</name>
</gene>
<dbReference type="Proteomes" id="UP000027395">
    <property type="component" value="Chromosome"/>
</dbReference>
<protein>
    <submittedName>
        <fullName evidence="5">PleD</fullName>
        <ecNumber evidence="5">3.1.1.61</ecNumber>
    </submittedName>
</protein>
<comment type="caution">
    <text evidence="1">Lacks conserved residue(s) required for the propagation of feature annotation.</text>
</comment>
<dbReference type="PATRIC" id="fig|388467.6.peg.3349"/>
<reference evidence="5 6" key="1">
    <citation type="journal article" date="2014" name="Appl. Environ. Microbiol.">
        <title>Elucidation of insertion elements encoded on plasmids and in vitro construction of shuttle vectors from the toxic cyanobacterium Planktothrix.</title>
        <authorList>
            <person name="Christiansen G."/>
            <person name="Goesmann A."/>
            <person name="Kurmayer R."/>
        </authorList>
    </citation>
    <scope>NUCLEOTIDE SEQUENCE [LARGE SCALE GENOMIC DNA]</scope>
    <source>
        <strain evidence="5 6">NIVA-CYA 126/8</strain>
    </source>
</reference>
<feature type="domain" description="Response regulatory" evidence="3">
    <location>
        <begin position="12"/>
        <end position="129"/>
    </location>
</feature>
<evidence type="ECO:0000256" key="1">
    <source>
        <dbReference type="PROSITE-ProRule" id="PRU00169"/>
    </source>
</evidence>
<dbReference type="InterPro" id="IPR050469">
    <property type="entry name" value="Diguanylate_Cyclase"/>
</dbReference>
<dbReference type="eggNOG" id="COG3706">
    <property type="taxonomic scope" value="Bacteria"/>
</dbReference>
<evidence type="ECO:0000313" key="5">
    <source>
        <dbReference type="EMBL" id="KEI68182.1"/>
    </source>
</evidence>
<keyword evidence="6" id="KW-1185">Reference proteome</keyword>
<proteinExistence type="predicted"/>
<dbReference type="InterPro" id="IPR001789">
    <property type="entry name" value="Sig_transdc_resp-reg_receiver"/>
</dbReference>
<dbReference type="PROSITE" id="PS50887">
    <property type="entry name" value="GGDEF"/>
    <property type="match status" value="1"/>
</dbReference>
<dbReference type="STRING" id="388467.A19Y_3402"/>
<evidence type="ECO:0000259" key="3">
    <source>
        <dbReference type="PROSITE" id="PS50110"/>
    </source>
</evidence>
<dbReference type="GO" id="GO:1902201">
    <property type="term" value="P:negative regulation of bacterial-type flagellum-dependent cell motility"/>
    <property type="evidence" value="ECO:0007669"/>
    <property type="project" value="TreeGrafter"/>
</dbReference>
<dbReference type="PROSITE" id="PS50110">
    <property type="entry name" value="RESPONSE_REGULATORY"/>
    <property type="match status" value="1"/>
</dbReference>
<dbReference type="InterPro" id="IPR029787">
    <property type="entry name" value="Nucleotide_cyclase"/>
</dbReference>
<dbReference type="PANTHER" id="PTHR45138">
    <property type="entry name" value="REGULATORY COMPONENTS OF SENSORY TRANSDUCTION SYSTEM"/>
    <property type="match status" value="1"/>
</dbReference>
<dbReference type="Gene3D" id="3.30.70.270">
    <property type="match status" value="1"/>
</dbReference>
<dbReference type="GO" id="GO:0000160">
    <property type="term" value="P:phosphorelay signal transduction system"/>
    <property type="evidence" value="ECO:0007669"/>
    <property type="project" value="InterPro"/>
</dbReference>
<dbReference type="InterPro" id="IPR011006">
    <property type="entry name" value="CheY-like_superfamily"/>
</dbReference>
<accession>A0A073CJU0</accession>
<keyword evidence="2" id="KW-0175">Coiled coil</keyword>
<dbReference type="GO" id="GO:0052621">
    <property type="term" value="F:diguanylate cyclase activity"/>
    <property type="evidence" value="ECO:0007669"/>
    <property type="project" value="TreeGrafter"/>
</dbReference>
<dbReference type="SMART" id="SM00267">
    <property type="entry name" value="GGDEF"/>
    <property type="match status" value="1"/>
</dbReference>
<dbReference type="PANTHER" id="PTHR45138:SF9">
    <property type="entry name" value="DIGUANYLATE CYCLASE DGCM-RELATED"/>
    <property type="match status" value="1"/>
</dbReference>
<dbReference type="GO" id="GO:0043709">
    <property type="term" value="P:cell adhesion involved in single-species biofilm formation"/>
    <property type="evidence" value="ECO:0007669"/>
    <property type="project" value="TreeGrafter"/>
</dbReference>
<evidence type="ECO:0000256" key="2">
    <source>
        <dbReference type="SAM" id="Coils"/>
    </source>
</evidence>
<dbReference type="AlphaFoldDB" id="A0A073CJU0"/>
<dbReference type="InterPro" id="IPR043128">
    <property type="entry name" value="Rev_trsase/Diguanyl_cyclase"/>
</dbReference>
<dbReference type="CDD" id="cd01949">
    <property type="entry name" value="GGDEF"/>
    <property type="match status" value="1"/>
</dbReference>
<dbReference type="EMBL" id="CM002803">
    <property type="protein sequence ID" value="KEI68182.1"/>
    <property type="molecule type" value="Genomic_DNA"/>
</dbReference>
<keyword evidence="5" id="KW-0378">Hydrolase</keyword>
<feature type="domain" description="GGDEF" evidence="4">
    <location>
        <begin position="207"/>
        <end position="344"/>
    </location>
</feature>
<feature type="coiled-coil region" evidence="2">
    <location>
        <begin position="128"/>
        <end position="172"/>
    </location>
</feature>
<organism evidence="5 6">
    <name type="scientific">Planktothrix agardhii (strain NIVA-CYA 126/8)</name>
    <dbReference type="NCBI Taxonomy" id="388467"/>
    <lineage>
        <taxon>Bacteria</taxon>
        <taxon>Bacillati</taxon>
        <taxon>Cyanobacteriota</taxon>
        <taxon>Cyanophyceae</taxon>
        <taxon>Oscillatoriophycideae</taxon>
        <taxon>Oscillatoriales</taxon>
        <taxon>Microcoleaceae</taxon>
        <taxon>Planktothrix</taxon>
    </lineage>
</organism>
<dbReference type="RefSeq" id="WP_042155512.1">
    <property type="nucleotide sequence ID" value="NZ_CM002803.1"/>
</dbReference>
<dbReference type="InterPro" id="IPR000160">
    <property type="entry name" value="GGDEF_dom"/>
</dbReference>
<dbReference type="SUPFAM" id="SSF55073">
    <property type="entry name" value="Nucleotide cyclase"/>
    <property type="match status" value="1"/>
</dbReference>
<sequence>MILPAQKFPPLDCLIIDYDDQDVQILSEILGQQGYQIRRALNANVALEYLQIKIPDIIFWNFSELEDQRLNLNYFSQYCENNQQSVTIFLLISYSNHSYSIPLDYGGYYDYIRKPFNSQEIMLRIKNIQHYRQNQKVLSESLLQLEQEISARKAAESKLEEISQKLQTTTDKLKYLSRLDPLTQLANRPYFDEYLLREWQRLARERIYLSLIITDVDRFQGYNEVYGYDQGDICLQNIAQTMGTCIKRPADLVGRYSGEKFAILLPHTDRTGAIEVAKLIRAKIKQLEISHPKSEISPYLTLSLGVATAIPAPELPPHPLITVAEEALQEAKQQGGDRIGVGVHWR</sequence>
<dbReference type="GO" id="GO:0005886">
    <property type="term" value="C:plasma membrane"/>
    <property type="evidence" value="ECO:0007669"/>
    <property type="project" value="TreeGrafter"/>
</dbReference>
<dbReference type="NCBIfam" id="TIGR00254">
    <property type="entry name" value="GGDEF"/>
    <property type="match status" value="1"/>
</dbReference>
<evidence type="ECO:0000259" key="4">
    <source>
        <dbReference type="PROSITE" id="PS50887"/>
    </source>
</evidence>
<dbReference type="EC" id="3.1.1.61" evidence="5"/>
<evidence type="ECO:0000313" key="6">
    <source>
        <dbReference type="Proteomes" id="UP000027395"/>
    </source>
</evidence>
<dbReference type="SUPFAM" id="SSF52172">
    <property type="entry name" value="CheY-like"/>
    <property type="match status" value="1"/>
</dbReference>
<dbReference type="HOGENOM" id="CLU_000445_11_28_3"/>
<name>A0A073CJU0_PLAA1</name>